<evidence type="ECO:0000259" key="6">
    <source>
        <dbReference type="Pfam" id="PF01420"/>
    </source>
</evidence>
<dbReference type="SUPFAM" id="SSF116734">
    <property type="entry name" value="DNA methylase specificity domain"/>
    <property type="match status" value="2"/>
</dbReference>
<dbReference type="InterPro" id="IPR000055">
    <property type="entry name" value="Restrct_endonuc_typeI_TRD"/>
</dbReference>
<dbReference type="InterPro" id="IPR044946">
    <property type="entry name" value="Restrct_endonuc_typeI_TRD_sf"/>
</dbReference>
<dbReference type="PANTHER" id="PTHR43140">
    <property type="entry name" value="TYPE-1 RESTRICTION ENZYME ECOKI SPECIFICITY PROTEIN"/>
    <property type="match status" value="1"/>
</dbReference>
<evidence type="ECO:0000256" key="2">
    <source>
        <dbReference type="ARBA" id="ARBA00022747"/>
    </source>
</evidence>
<evidence type="ECO:0000256" key="5">
    <source>
        <dbReference type="SAM" id="MobiDB-lite"/>
    </source>
</evidence>
<accession>A0A9Q5ZDV2</accession>
<dbReference type="InterPro" id="IPR051212">
    <property type="entry name" value="Type-I_RE_S_subunit"/>
</dbReference>
<comment type="similarity">
    <text evidence="1">Belongs to the type-I restriction system S methylase family.</text>
</comment>
<keyword evidence="2" id="KW-0680">Restriction system</keyword>
<dbReference type="GO" id="GO:0009307">
    <property type="term" value="P:DNA restriction-modification system"/>
    <property type="evidence" value="ECO:0007669"/>
    <property type="project" value="UniProtKB-KW"/>
</dbReference>
<evidence type="ECO:0000313" key="7">
    <source>
        <dbReference type="EMBL" id="PHK05009.1"/>
    </source>
</evidence>
<feature type="domain" description="Type I restriction modification DNA specificity" evidence="6">
    <location>
        <begin position="280"/>
        <end position="459"/>
    </location>
</feature>
<dbReference type="CDD" id="cd17253">
    <property type="entry name" value="RMtype1_S_Eco933I-TRD2-CR2_like"/>
    <property type="match status" value="1"/>
</dbReference>
<name>A0A9Q5ZDV2_NOSLI</name>
<evidence type="ECO:0000313" key="8">
    <source>
        <dbReference type="Proteomes" id="UP000222310"/>
    </source>
</evidence>
<dbReference type="GO" id="GO:0003677">
    <property type="term" value="F:DNA binding"/>
    <property type="evidence" value="ECO:0007669"/>
    <property type="project" value="UniProtKB-KW"/>
</dbReference>
<dbReference type="CDD" id="cd17517">
    <property type="entry name" value="RMtype1_S_EcoKI_StySPI-TRD2-CR2_like"/>
    <property type="match status" value="1"/>
</dbReference>
<dbReference type="Gene3D" id="3.90.220.20">
    <property type="entry name" value="DNA methylase specificity domains"/>
    <property type="match status" value="2"/>
</dbReference>
<dbReference type="PANTHER" id="PTHR43140:SF1">
    <property type="entry name" value="TYPE I RESTRICTION ENZYME ECOKI SPECIFICITY SUBUNIT"/>
    <property type="match status" value="1"/>
</dbReference>
<feature type="compositionally biased region" description="Basic residues" evidence="5">
    <location>
        <begin position="511"/>
        <end position="527"/>
    </location>
</feature>
<feature type="domain" description="Type I restriction modification DNA specificity" evidence="6">
    <location>
        <begin position="9"/>
        <end position="196"/>
    </location>
</feature>
<dbReference type="Proteomes" id="UP000222310">
    <property type="component" value="Unassembled WGS sequence"/>
</dbReference>
<keyword evidence="3" id="KW-0238">DNA-binding</keyword>
<reference evidence="7 8" key="1">
    <citation type="submission" date="2015-02" db="EMBL/GenBank/DDBJ databases">
        <title>Nostoc linckia genome annotation.</title>
        <authorList>
            <person name="Zhou Z."/>
        </authorList>
    </citation>
    <scope>NUCLEOTIDE SEQUENCE [LARGE SCALE GENOMIC DNA]</scope>
    <source>
        <strain evidence="8">z8</strain>
    </source>
</reference>
<feature type="region of interest" description="Disordered" evidence="5">
    <location>
        <begin position="482"/>
        <end position="539"/>
    </location>
</feature>
<dbReference type="RefSeq" id="WP_099067419.1">
    <property type="nucleotide sequence ID" value="NZ_LAHD01000019.1"/>
</dbReference>
<proteinExistence type="inferred from homology"/>
<evidence type="ECO:0000256" key="3">
    <source>
        <dbReference type="ARBA" id="ARBA00023125"/>
    </source>
</evidence>
<gene>
    <name evidence="7" type="ORF">VF08_09340</name>
</gene>
<evidence type="ECO:0000256" key="4">
    <source>
        <dbReference type="ARBA" id="ARBA00038652"/>
    </source>
</evidence>
<comment type="caution">
    <text evidence="7">The sequence shown here is derived from an EMBL/GenBank/DDBJ whole genome shotgun (WGS) entry which is preliminary data.</text>
</comment>
<evidence type="ECO:0000256" key="1">
    <source>
        <dbReference type="ARBA" id="ARBA00010923"/>
    </source>
</evidence>
<feature type="compositionally biased region" description="Basic and acidic residues" evidence="5">
    <location>
        <begin position="491"/>
        <end position="510"/>
    </location>
</feature>
<dbReference type="EMBL" id="LAHD01000019">
    <property type="protein sequence ID" value="PHK05009.1"/>
    <property type="molecule type" value="Genomic_DNA"/>
</dbReference>
<dbReference type="Pfam" id="PF01420">
    <property type="entry name" value="Methylase_S"/>
    <property type="match status" value="2"/>
</dbReference>
<sequence>MGEELYELPKGWVWTEIETLVESGIQNGIYLPKSEYGSGTPILRIDDFQDGFSRPSNQLNLVRAKPEDIEKYSLNEGDLVINRVNSPSHLGKCLPVRSRNIPALFESNMMRLRLFQAANVFFLAFYLRSRLGKSRLISNAKWAVNQASINQTDVGTTPVPLPPLAEQHRIVAKIEELFTQLDAGVELLKKVKAKLKRYRQAVLKAAVEGNLTKEWREANLGELEPASVLLERILKQRREKWEAEQLVKMKAQGKTPKDDSWKLKYKEPVAPDTSDLAKLPDGWCWVRLDTIAALKGGITKDSNRKFENFKIIPYLRVANVQRGYLDLNEIKEIEANETIITELLLKKNDILFNEGGDRDKLGRGWIWQEEISECIHQNHVFRGRLYNSDLSAKFVSWCSNTYGATYFMKEGKQTTNLASINLSKLSAFPIPLPPQEEQVQIQCEVELSFSVIDQLEKTIDTNLKRAEKLRQTILKQAFEGKLVPQDPNDEPAEKLLERIKAEKANREADKKPKHQSTIKSKQPRKSKTTATQLELKLDD</sequence>
<comment type="subunit">
    <text evidence="4">The methyltransferase is composed of M and S polypeptides.</text>
</comment>
<dbReference type="AlphaFoldDB" id="A0A9Q5ZDV2"/>
<organism evidence="7 8">
    <name type="scientific">Nostoc linckia z8</name>
    <dbReference type="NCBI Taxonomy" id="1628746"/>
    <lineage>
        <taxon>Bacteria</taxon>
        <taxon>Bacillati</taxon>
        <taxon>Cyanobacteriota</taxon>
        <taxon>Cyanophyceae</taxon>
        <taxon>Nostocales</taxon>
        <taxon>Nostocaceae</taxon>
        <taxon>Nostoc</taxon>
    </lineage>
</organism>
<protein>
    <recommendedName>
        <fullName evidence="6">Type I restriction modification DNA specificity domain-containing protein</fullName>
    </recommendedName>
</protein>